<dbReference type="SUPFAM" id="SSF51182">
    <property type="entry name" value="RmlC-like cupins"/>
    <property type="match status" value="1"/>
</dbReference>
<organism evidence="2 3">
    <name type="scientific">Apiotrichum porosum</name>
    <dbReference type="NCBI Taxonomy" id="105984"/>
    <lineage>
        <taxon>Eukaryota</taxon>
        <taxon>Fungi</taxon>
        <taxon>Dikarya</taxon>
        <taxon>Basidiomycota</taxon>
        <taxon>Agaricomycotina</taxon>
        <taxon>Tremellomycetes</taxon>
        <taxon>Trichosporonales</taxon>
        <taxon>Trichosporonaceae</taxon>
        <taxon>Apiotrichum</taxon>
    </lineage>
</organism>
<dbReference type="GeneID" id="39585804"/>
<feature type="region of interest" description="Disordered" evidence="1">
    <location>
        <begin position="181"/>
        <end position="201"/>
    </location>
</feature>
<name>A0A427XKA3_9TREE</name>
<evidence type="ECO:0008006" key="4">
    <source>
        <dbReference type="Google" id="ProtNLM"/>
    </source>
</evidence>
<gene>
    <name evidence="2" type="ORF">EHS24_001261</name>
</gene>
<evidence type="ECO:0000313" key="2">
    <source>
        <dbReference type="EMBL" id="RSH79222.1"/>
    </source>
</evidence>
<dbReference type="InterPro" id="IPR011051">
    <property type="entry name" value="RmlC_Cupin_sf"/>
</dbReference>
<comment type="caution">
    <text evidence="2">The sequence shown here is derived from an EMBL/GenBank/DDBJ whole genome shotgun (WGS) entry which is preliminary data.</text>
</comment>
<protein>
    <recommendedName>
        <fullName evidence="4">Cupin 2 conserved barrel domain-containing protein</fullName>
    </recommendedName>
</protein>
<dbReference type="InterPro" id="IPR014710">
    <property type="entry name" value="RmlC-like_jellyroll"/>
</dbReference>
<reference evidence="2 3" key="1">
    <citation type="submission" date="2018-11" db="EMBL/GenBank/DDBJ databases">
        <title>Genome sequence of Apiotrichum porosum DSM 27194.</title>
        <authorList>
            <person name="Aliyu H."/>
            <person name="Gorte O."/>
            <person name="Ochsenreither K."/>
        </authorList>
    </citation>
    <scope>NUCLEOTIDE SEQUENCE [LARGE SCALE GENOMIC DNA]</scope>
    <source>
        <strain evidence="2 3">DSM 27194</strain>
    </source>
</reference>
<accession>A0A427XKA3</accession>
<evidence type="ECO:0000256" key="1">
    <source>
        <dbReference type="SAM" id="MobiDB-lite"/>
    </source>
</evidence>
<feature type="compositionally biased region" description="Basic and acidic residues" evidence="1">
    <location>
        <begin position="192"/>
        <end position="201"/>
    </location>
</feature>
<dbReference type="AlphaFoldDB" id="A0A427XKA3"/>
<keyword evidence="3" id="KW-1185">Reference proteome</keyword>
<evidence type="ECO:0000313" key="3">
    <source>
        <dbReference type="Proteomes" id="UP000279236"/>
    </source>
</evidence>
<dbReference type="Proteomes" id="UP000279236">
    <property type="component" value="Unassembled WGS sequence"/>
</dbReference>
<sequence>MSSPPVPSTTTTYRNPLVKAADIQAALTEHGHFLNPRVSFKQASMSDMAGLGRATGVHLNVLPANGESTEIHHHMHETEWMYIISGSGDLLLTPANMQPPPEGCSVASTTPTVPHNLPLETVPAAVGDFIGFPGGPGEGLYAHGFKAGPEGCTYLVGGTREAMDICTYPFAEKTLLIEGGKGGSRSVWDSKAMSDPRQPRK</sequence>
<proteinExistence type="predicted"/>
<dbReference type="Gene3D" id="2.60.120.10">
    <property type="entry name" value="Jelly Rolls"/>
    <property type="match status" value="1"/>
</dbReference>
<dbReference type="RefSeq" id="XP_028474369.1">
    <property type="nucleotide sequence ID" value="XM_028617062.1"/>
</dbReference>
<dbReference type="OrthoDB" id="10263073at2759"/>
<dbReference type="EMBL" id="RSCE01000010">
    <property type="protein sequence ID" value="RSH79222.1"/>
    <property type="molecule type" value="Genomic_DNA"/>
</dbReference>